<evidence type="ECO:0000313" key="7">
    <source>
        <dbReference type="EMBL" id="KAG1311747.1"/>
    </source>
</evidence>
<dbReference type="Proteomes" id="UP000716291">
    <property type="component" value="Unassembled WGS sequence"/>
</dbReference>
<dbReference type="GO" id="GO:0000981">
    <property type="term" value="F:DNA-binding transcription factor activity, RNA polymerase II-specific"/>
    <property type="evidence" value="ECO:0007669"/>
    <property type="project" value="TreeGrafter"/>
</dbReference>
<feature type="region of interest" description="Disordered" evidence="5">
    <location>
        <begin position="361"/>
        <end position="389"/>
    </location>
</feature>
<evidence type="ECO:0000256" key="1">
    <source>
        <dbReference type="ARBA" id="ARBA00022723"/>
    </source>
</evidence>
<dbReference type="EMBL" id="JAANQT010000355">
    <property type="protein sequence ID" value="KAG1311747.1"/>
    <property type="molecule type" value="Genomic_DNA"/>
</dbReference>
<dbReference type="PANTHER" id="PTHR23235:SF120">
    <property type="entry name" value="KRUPPEL-LIKE FACTOR 15"/>
    <property type="match status" value="1"/>
</dbReference>
<dbReference type="AlphaFoldDB" id="A0A9P6XE57"/>
<feature type="compositionally biased region" description="Basic residues" evidence="5">
    <location>
        <begin position="372"/>
        <end position="389"/>
    </location>
</feature>
<keyword evidence="1" id="KW-0479">Metal-binding</keyword>
<evidence type="ECO:0000256" key="5">
    <source>
        <dbReference type="SAM" id="MobiDB-lite"/>
    </source>
</evidence>
<gene>
    <name evidence="7" type="ORF">G6F64_003578</name>
</gene>
<evidence type="ECO:0000256" key="3">
    <source>
        <dbReference type="ARBA" id="ARBA00022833"/>
    </source>
</evidence>
<dbReference type="GO" id="GO:0008270">
    <property type="term" value="F:zinc ion binding"/>
    <property type="evidence" value="ECO:0007669"/>
    <property type="project" value="UniProtKB-KW"/>
</dbReference>
<evidence type="ECO:0000259" key="6">
    <source>
        <dbReference type="PROSITE" id="PS50157"/>
    </source>
</evidence>
<feature type="domain" description="C2H2-type" evidence="6">
    <location>
        <begin position="272"/>
        <end position="301"/>
    </location>
</feature>
<feature type="region of interest" description="Disordered" evidence="5">
    <location>
        <begin position="214"/>
        <end position="244"/>
    </location>
</feature>
<dbReference type="GO" id="GO:0000978">
    <property type="term" value="F:RNA polymerase II cis-regulatory region sequence-specific DNA binding"/>
    <property type="evidence" value="ECO:0007669"/>
    <property type="project" value="TreeGrafter"/>
</dbReference>
<accession>A0A9P6XE57</accession>
<evidence type="ECO:0000313" key="8">
    <source>
        <dbReference type="Proteomes" id="UP000716291"/>
    </source>
</evidence>
<dbReference type="FunFam" id="3.30.160.60:FF:000007">
    <property type="entry name" value="Basic krueppel-like factor 3"/>
    <property type="match status" value="1"/>
</dbReference>
<dbReference type="PROSITE" id="PS50157">
    <property type="entry name" value="ZINC_FINGER_C2H2_2"/>
    <property type="match status" value="3"/>
</dbReference>
<name>A0A9P6XE57_RHIOR</name>
<feature type="domain" description="C2H2-type" evidence="6">
    <location>
        <begin position="302"/>
        <end position="331"/>
    </location>
</feature>
<evidence type="ECO:0000256" key="2">
    <source>
        <dbReference type="ARBA" id="ARBA00022771"/>
    </source>
</evidence>
<reference evidence="7" key="1">
    <citation type="journal article" date="2020" name="Microb. Genom.">
        <title>Genetic diversity of clinical and environmental Mucorales isolates obtained from an investigation of mucormycosis cases among solid organ transplant recipients.</title>
        <authorList>
            <person name="Nguyen M.H."/>
            <person name="Kaul D."/>
            <person name="Muto C."/>
            <person name="Cheng S.J."/>
            <person name="Richter R.A."/>
            <person name="Bruno V.M."/>
            <person name="Liu G."/>
            <person name="Beyhan S."/>
            <person name="Sundermann A.J."/>
            <person name="Mounaud S."/>
            <person name="Pasculle A.W."/>
            <person name="Nierman W.C."/>
            <person name="Driscoll E."/>
            <person name="Cumbie R."/>
            <person name="Clancy C.J."/>
            <person name="Dupont C.L."/>
        </authorList>
    </citation>
    <scope>NUCLEOTIDE SEQUENCE</scope>
    <source>
        <strain evidence="7">GL11</strain>
    </source>
</reference>
<organism evidence="7 8">
    <name type="scientific">Rhizopus oryzae</name>
    <name type="common">Mucormycosis agent</name>
    <name type="synonym">Rhizopus arrhizus var. delemar</name>
    <dbReference type="NCBI Taxonomy" id="64495"/>
    <lineage>
        <taxon>Eukaryota</taxon>
        <taxon>Fungi</taxon>
        <taxon>Fungi incertae sedis</taxon>
        <taxon>Mucoromycota</taxon>
        <taxon>Mucoromycotina</taxon>
        <taxon>Mucoromycetes</taxon>
        <taxon>Mucorales</taxon>
        <taxon>Mucorineae</taxon>
        <taxon>Rhizopodaceae</taxon>
        <taxon>Rhizopus</taxon>
    </lineage>
</organism>
<evidence type="ECO:0000256" key="4">
    <source>
        <dbReference type="PROSITE-ProRule" id="PRU00042"/>
    </source>
</evidence>
<feature type="compositionally biased region" description="Low complexity" evidence="5">
    <location>
        <begin position="214"/>
        <end position="230"/>
    </location>
</feature>
<comment type="caution">
    <text evidence="7">The sequence shown here is derived from an EMBL/GenBank/DDBJ whole genome shotgun (WGS) entry which is preliminary data.</text>
</comment>
<dbReference type="SMART" id="SM00355">
    <property type="entry name" value="ZnF_C2H2"/>
    <property type="match status" value="3"/>
</dbReference>
<dbReference type="Gene3D" id="3.30.160.60">
    <property type="entry name" value="Classic Zinc Finger"/>
    <property type="match status" value="3"/>
</dbReference>
<keyword evidence="8" id="KW-1185">Reference proteome</keyword>
<keyword evidence="3" id="KW-0862">Zinc</keyword>
<keyword evidence="2 4" id="KW-0863">Zinc-finger</keyword>
<dbReference type="InterPro" id="IPR036236">
    <property type="entry name" value="Znf_C2H2_sf"/>
</dbReference>
<proteinExistence type="predicted"/>
<dbReference type="SUPFAM" id="SSF57667">
    <property type="entry name" value="beta-beta-alpha zinc fingers"/>
    <property type="match status" value="2"/>
</dbReference>
<dbReference type="InterPro" id="IPR013087">
    <property type="entry name" value="Znf_C2H2_type"/>
</dbReference>
<dbReference type="OrthoDB" id="4748970at2759"/>
<sequence length="389" mass="44347">MVINVENDIKIMTNIFQYSQITTSYDSFGHIPILDYSLNDSFLDLLQKVPTNQIEHYVSLNSQYNAEYSIPNQYLERQSPYSCSSNECSSELVEVSYNSNDSVLCTSKIKATETELPLSCNQLYCQPLDPLLFTSQPYHCDNKSETLQHIDISSYYSAHASNSVSLSHSCIPSPIMRNLYSDANNIHRSVTLQQTSDTNSKYLDKSYNTFISSMESSPSSPKSASKEANSVFEPNTTKESKQTVGQHINGNIPVCSIEISKYKSSKDMQESFPCTYPDCKKTFARPYNLKSHMRMHSLERPYECTHKPCTWKFARPHDLKRHELQHTGLKPHTCKYCSRKFARSDALKRHWNIDSSCSQAFKNDPSDCKLPSRGRKKGSKSKKKDGKTD</sequence>
<dbReference type="PANTHER" id="PTHR23235">
    <property type="entry name" value="KRUEPPEL-LIKE TRANSCRIPTION FACTOR"/>
    <property type="match status" value="1"/>
</dbReference>
<dbReference type="PROSITE" id="PS00028">
    <property type="entry name" value="ZINC_FINGER_C2H2_1"/>
    <property type="match status" value="2"/>
</dbReference>
<dbReference type="Pfam" id="PF00096">
    <property type="entry name" value="zf-C2H2"/>
    <property type="match status" value="2"/>
</dbReference>
<feature type="domain" description="C2H2-type" evidence="6">
    <location>
        <begin position="332"/>
        <end position="359"/>
    </location>
</feature>
<protein>
    <recommendedName>
        <fullName evidence="6">C2H2-type domain-containing protein</fullName>
    </recommendedName>
</protein>